<evidence type="ECO:0000256" key="3">
    <source>
        <dbReference type="ARBA" id="ARBA00022722"/>
    </source>
</evidence>
<dbReference type="InterPro" id="IPR041373">
    <property type="entry name" value="RT_RNaseH"/>
</dbReference>
<dbReference type="Pfam" id="PF17917">
    <property type="entry name" value="RT_RNaseH"/>
    <property type="match status" value="1"/>
</dbReference>
<keyword evidence="5" id="KW-0378">Hydrolase</keyword>
<dbReference type="InterPro" id="IPR043502">
    <property type="entry name" value="DNA/RNA_pol_sf"/>
</dbReference>
<keyword evidence="4" id="KW-0255">Endonuclease</keyword>
<keyword evidence="11" id="KW-1185">Reference proteome</keyword>
<dbReference type="InterPro" id="IPR050951">
    <property type="entry name" value="Retrovirus_Pol_polyprotein"/>
</dbReference>
<dbReference type="Pfam" id="PF17921">
    <property type="entry name" value="Integrase_H2C2"/>
    <property type="match status" value="1"/>
</dbReference>
<evidence type="ECO:0000256" key="4">
    <source>
        <dbReference type="ARBA" id="ARBA00022759"/>
    </source>
</evidence>
<comment type="caution">
    <text evidence="10">The sequence shown here is derived from an EMBL/GenBank/DDBJ whole genome shotgun (WGS) entry which is preliminary data.</text>
</comment>
<evidence type="ECO:0000256" key="2">
    <source>
        <dbReference type="ARBA" id="ARBA00022695"/>
    </source>
</evidence>
<sequence>MAALEERRYWLEGARHLFQVLTDHRNLEYLCGTKSLNPRQARWALFFTRFLFTVTYRPGSKIGKADALSRQFEAASEPVQADLILPATAILAPVQWNLVEEIRRAHADDPPPAGCPPTKIFVPLQFRPQVMQWVHEAPSSGHPGIRRSTQLIRRRFWWPSLGPDMEGFPTPLVTAVAGFPDGFIGLGRLYDSDGGGGSVLQGM</sequence>
<dbReference type="SUPFAM" id="SSF56672">
    <property type="entry name" value="DNA/RNA polymerases"/>
    <property type="match status" value="1"/>
</dbReference>
<protein>
    <recommendedName>
        <fullName evidence="7">Gypsy retrotransposon integrase-like protein 1</fullName>
    </recommendedName>
</protein>
<keyword evidence="1" id="KW-0808">Transferase</keyword>
<dbReference type="Proteomes" id="UP001274896">
    <property type="component" value="Unassembled WGS sequence"/>
</dbReference>
<dbReference type="GO" id="GO:0003964">
    <property type="term" value="F:RNA-directed DNA polymerase activity"/>
    <property type="evidence" value="ECO:0007669"/>
    <property type="project" value="UniProtKB-KW"/>
</dbReference>
<evidence type="ECO:0000256" key="5">
    <source>
        <dbReference type="ARBA" id="ARBA00022801"/>
    </source>
</evidence>
<keyword evidence="3" id="KW-0540">Nuclease</keyword>
<evidence type="ECO:0000256" key="1">
    <source>
        <dbReference type="ARBA" id="ARBA00022679"/>
    </source>
</evidence>
<evidence type="ECO:0000313" key="11">
    <source>
        <dbReference type="Proteomes" id="UP001274896"/>
    </source>
</evidence>
<name>A0AAE0PWX0_9TELE</name>
<evidence type="ECO:0000259" key="8">
    <source>
        <dbReference type="Pfam" id="PF17917"/>
    </source>
</evidence>
<evidence type="ECO:0000313" key="10">
    <source>
        <dbReference type="EMBL" id="KAK3509679.1"/>
    </source>
</evidence>
<organism evidence="10 11">
    <name type="scientific">Hemibagrus guttatus</name>
    <dbReference type="NCBI Taxonomy" id="175788"/>
    <lineage>
        <taxon>Eukaryota</taxon>
        <taxon>Metazoa</taxon>
        <taxon>Chordata</taxon>
        <taxon>Craniata</taxon>
        <taxon>Vertebrata</taxon>
        <taxon>Euteleostomi</taxon>
        <taxon>Actinopterygii</taxon>
        <taxon>Neopterygii</taxon>
        <taxon>Teleostei</taxon>
        <taxon>Ostariophysi</taxon>
        <taxon>Siluriformes</taxon>
        <taxon>Bagridae</taxon>
        <taxon>Hemibagrus</taxon>
    </lineage>
</organism>
<keyword evidence="6" id="KW-0695">RNA-directed DNA polymerase</keyword>
<gene>
    <name evidence="10" type="ORF">QTP70_008428</name>
</gene>
<dbReference type="GO" id="GO:0004519">
    <property type="term" value="F:endonuclease activity"/>
    <property type="evidence" value="ECO:0007669"/>
    <property type="project" value="UniProtKB-KW"/>
</dbReference>
<proteinExistence type="predicted"/>
<dbReference type="InterPro" id="IPR041588">
    <property type="entry name" value="Integrase_H2C2"/>
</dbReference>
<dbReference type="PANTHER" id="PTHR37984">
    <property type="entry name" value="PROTEIN CBG26694"/>
    <property type="match status" value="1"/>
</dbReference>
<evidence type="ECO:0000256" key="6">
    <source>
        <dbReference type="ARBA" id="ARBA00022918"/>
    </source>
</evidence>
<dbReference type="Gene3D" id="1.10.340.70">
    <property type="match status" value="1"/>
</dbReference>
<evidence type="ECO:0000256" key="7">
    <source>
        <dbReference type="ARBA" id="ARBA00039658"/>
    </source>
</evidence>
<feature type="domain" description="Reverse transcriptase RNase H-like" evidence="8">
    <location>
        <begin position="2"/>
        <end position="50"/>
    </location>
</feature>
<dbReference type="EMBL" id="JAUCMX010000026">
    <property type="protein sequence ID" value="KAK3509679.1"/>
    <property type="molecule type" value="Genomic_DNA"/>
</dbReference>
<reference evidence="10" key="1">
    <citation type="submission" date="2023-06" db="EMBL/GenBank/DDBJ databases">
        <title>Male Hemibagrus guttatus genome.</title>
        <authorList>
            <person name="Bian C."/>
        </authorList>
    </citation>
    <scope>NUCLEOTIDE SEQUENCE</scope>
    <source>
        <strain evidence="10">Male_cb2023</strain>
        <tissue evidence="10">Muscle</tissue>
    </source>
</reference>
<feature type="domain" description="Integrase zinc-binding" evidence="9">
    <location>
        <begin position="122"/>
        <end position="165"/>
    </location>
</feature>
<dbReference type="AlphaFoldDB" id="A0AAE0PWX0"/>
<accession>A0AAE0PWX0</accession>
<dbReference type="PANTHER" id="PTHR37984:SF5">
    <property type="entry name" value="PROTEIN NYNRIN-LIKE"/>
    <property type="match status" value="1"/>
</dbReference>
<keyword evidence="2" id="KW-0548">Nucleotidyltransferase</keyword>
<dbReference type="GO" id="GO:0016787">
    <property type="term" value="F:hydrolase activity"/>
    <property type="evidence" value="ECO:0007669"/>
    <property type="project" value="UniProtKB-KW"/>
</dbReference>
<evidence type="ECO:0000259" key="9">
    <source>
        <dbReference type="Pfam" id="PF17921"/>
    </source>
</evidence>